<evidence type="ECO:0000313" key="1">
    <source>
        <dbReference type="EMBL" id="KKK78553.1"/>
    </source>
</evidence>
<gene>
    <name evidence="1" type="ORF">LCGC14_2842410</name>
</gene>
<sequence>MKDQKRTDEGAEKRKTARFIPKEHTLAAFGSDLLKIGKVKDISWGGLSFEYLYNSETDPTGKHVDIWISGVKYALRDVPCKKVYDIRAASDYENHPFVSTIMNRCGLQFGTLSTDQSAKLSSFIRERTISSIS</sequence>
<dbReference type="AlphaFoldDB" id="A0A0F8YB06"/>
<dbReference type="Gene3D" id="2.40.10.220">
    <property type="entry name" value="predicted glycosyltransferase like domains"/>
    <property type="match status" value="1"/>
</dbReference>
<accession>A0A0F8YB06</accession>
<dbReference type="EMBL" id="LAZR01054442">
    <property type="protein sequence ID" value="KKK78553.1"/>
    <property type="molecule type" value="Genomic_DNA"/>
</dbReference>
<evidence type="ECO:0008006" key="2">
    <source>
        <dbReference type="Google" id="ProtNLM"/>
    </source>
</evidence>
<protein>
    <recommendedName>
        <fullName evidence="2">PilZ domain-containing protein</fullName>
    </recommendedName>
</protein>
<organism evidence="1">
    <name type="scientific">marine sediment metagenome</name>
    <dbReference type="NCBI Taxonomy" id="412755"/>
    <lineage>
        <taxon>unclassified sequences</taxon>
        <taxon>metagenomes</taxon>
        <taxon>ecological metagenomes</taxon>
    </lineage>
</organism>
<comment type="caution">
    <text evidence="1">The sequence shown here is derived from an EMBL/GenBank/DDBJ whole genome shotgun (WGS) entry which is preliminary data.</text>
</comment>
<dbReference type="SUPFAM" id="SSF141371">
    <property type="entry name" value="PilZ domain-like"/>
    <property type="match status" value="1"/>
</dbReference>
<reference evidence="1" key="1">
    <citation type="journal article" date="2015" name="Nature">
        <title>Complex archaea that bridge the gap between prokaryotes and eukaryotes.</title>
        <authorList>
            <person name="Spang A."/>
            <person name="Saw J.H."/>
            <person name="Jorgensen S.L."/>
            <person name="Zaremba-Niedzwiedzka K."/>
            <person name="Martijn J."/>
            <person name="Lind A.E."/>
            <person name="van Eijk R."/>
            <person name="Schleper C."/>
            <person name="Guy L."/>
            <person name="Ettema T.J."/>
        </authorList>
    </citation>
    <scope>NUCLEOTIDE SEQUENCE</scope>
</reference>
<name>A0A0F8YB06_9ZZZZ</name>
<proteinExistence type="predicted"/>